<comment type="caution">
    <text evidence="1">The sequence shown here is derived from an EMBL/GenBank/DDBJ whole genome shotgun (WGS) entry which is preliminary data.</text>
</comment>
<protein>
    <submittedName>
        <fullName evidence="1">Uncharacterized protein</fullName>
    </submittedName>
</protein>
<sequence length="67" mass="7268">MAVRISYGVGSPTGIPWGKVKVSRLLLMELCTPKKTGAAKLTLQSKVLDPMALYFCLLVKGLNEMSL</sequence>
<reference evidence="2" key="1">
    <citation type="submission" date="2017-04" db="EMBL/GenBank/DDBJ databases">
        <title>Function of individual gut microbiota members based on whole genome sequencing of pure cultures obtained from chicken caecum.</title>
        <authorList>
            <person name="Medvecky M."/>
            <person name="Cejkova D."/>
            <person name="Polansky O."/>
            <person name="Karasova D."/>
            <person name="Kubasova T."/>
            <person name="Cizek A."/>
            <person name="Rychlik I."/>
        </authorList>
    </citation>
    <scope>NUCLEOTIDE SEQUENCE [LARGE SCALE GENOMIC DNA]</scope>
    <source>
        <strain evidence="2">An75</strain>
    </source>
</reference>
<evidence type="ECO:0000313" key="2">
    <source>
        <dbReference type="Proteomes" id="UP000195455"/>
    </source>
</evidence>
<accession>A0A1Y3U9Z7</accession>
<dbReference type="AlphaFoldDB" id="A0A1Y3U9Z7"/>
<organism evidence="1 2">
    <name type="scientific">Anaerotignum lactatifermentans</name>
    <dbReference type="NCBI Taxonomy" id="160404"/>
    <lineage>
        <taxon>Bacteria</taxon>
        <taxon>Bacillati</taxon>
        <taxon>Bacillota</taxon>
        <taxon>Clostridia</taxon>
        <taxon>Lachnospirales</taxon>
        <taxon>Anaerotignaceae</taxon>
        <taxon>Anaerotignum</taxon>
    </lineage>
</organism>
<dbReference type="Proteomes" id="UP000195455">
    <property type="component" value="Unassembled WGS sequence"/>
</dbReference>
<proteinExistence type="predicted"/>
<dbReference type="EMBL" id="NFHM01000001">
    <property type="protein sequence ID" value="OUN45631.1"/>
    <property type="molecule type" value="Genomic_DNA"/>
</dbReference>
<gene>
    <name evidence="1" type="ORF">B5G26_00980</name>
</gene>
<evidence type="ECO:0000313" key="1">
    <source>
        <dbReference type="EMBL" id="OUN45631.1"/>
    </source>
</evidence>
<name>A0A1Y3U9Z7_9FIRM</name>